<protein>
    <submittedName>
        <fullName evidence="2">Uncharacterized protein</fullName>
    </submittedName>
</protein>
<name>A0A8S5P0P6_9CAUD</name>
<evidence type="ECO:0000313" key="2">
    <source>
        <dbReference type="EMBL" id="DAE00035.1"/>
    </source>
</evidence>
<reference evidence="2" key="1">
    <citation type="journal article" date="2021" name="Proc. Natl. Acad. Sci. U.S.A.">
        <title>A Catalog of Tens of Thousands of Viruses from Human Metagenomes Reveals Hidden Associations with Chronic Diseases.</title>
        <authorList>
            <person name="Tisza M.J."/>
            <person name="Buck C.B."/>
        </authorList>
    </citation>
    <scope>NUCLEOTIDE SEQUENCE</scope>
    <source>
        <strain evidence="2">CtiMP24</strain>
    </source>
</reference>
<evidence type="ECO:0000256" key="1">
    <source>
        <dbReference type="SAM" id="MobiDB-lite"/>
    </source>
</evidence>
<proteinExistence type="predicted"/>
<feature type="region of interest" description="Disordered" evidence="1">
    <location>
        <begin position="110"/>
        <end position="134"/>
    </location>
</feature>
<sequence>MNQYNPYATFNPYFPQASINGSFPAQAAQSGMSGNVLRVSGINGVNALNIAPNASVLALDDTAPILWYIQTDSAGYKTPTAYDITPHAEQAAKTENDFETRLKKVEEYINEQQSGNKSNASGAKRAKSADDSTD</sequence>
<organism evidence="2">
    <name type="scientific">Siphoviridae sp. ctiMP24</name>
    <dbReference type="NCBI Taxonomy" id="2825621"/>
    <lineage>
        <taxon>Viruses</taxon>
        <taxon>Duplodnaviria</taxon>
        <taxon>Heunggongvirae</taxon>
        <taxon>Uroviricota</taxon>
        <taxon>Caudoviricetes</taxon>
    </lineage>
</organism>
<feature type="compositionally biased region" description="Polar residues" evidence="1">
    <location>
        <begin position="110"/>
        <end position="121"/>
    </location>
</feature>
<dbReference type="EMBL" id="BK015297">
    <property type="protein sequence ID" value="DAE00035.1"/>
    <property type="molecule type" value="Genomic_DNA"/>
</dbReference>
<accession>A0A8S5P0P6</accession>